<proteinExistence type="predicted"/>
<dbReference type="RefSeq" id="WP_425271535.1">
    <property type="nucleotide sequence ID" value="NZ_UPHQ01000177.1"/>
</dbReference>
<dbReference type="AlphaFoldDB" id="A0A498Q7E5"/>
<dbReference type="EMBL" id="UPHQ01000177">
    <property type="protein sequence ID" value="VBA41221.1"/>
    <property type="molecule type" value="Genomic_DNA"/>
</dbReference>
<organism evidence="1 2">
    <name type="scientific">Mycobacterium innocens</name>
    <dbReference type="NCBI Taxonomy" id="2341083"/>
    <lineage>
        <taxon>Bacteria</taxon>
        <taxon>Bacillati</taxon>
        <taxon>Actinomycetota</taxon>
        <taxon>Actinomycetes</taxon>
        <taxon>Mycobacteriales</taxon>
        <taxon>Mycobacteriaceae</taxon>
        <taxon>Mycobacterium</taxon>
    </lineage>
</organism>
<sequence>MGFREHVNPAYQGLRHIPGRGPYPLQESFFARGFGTGTRHRGAAVVVQITTNLSYTAPTIAT</sequence>
<gene>
    <name evidence="1" type="ORF">LAUMK13_03444</name>
</gene>
<accession>A0A498Q7E5</accession>
<dbReference type="Proteomes" id="UP000267289">
    <property type="component" value="Unassembled WGS sequence"/>
</dbReference>
<evidence type="ECO:0000313" key="1">
    <source>
        <dbReference type="EMBL" id="VBA41221.1"/>
    </source>
</evidence>
<keyword evidence="2" id="KW-1185">Reference proteome</keyword>
<name>A0A498Q7E5_9MYCO</name>
<evidence type="ECO:0000313" key="2">
    <source>
        <dbReference type="Proteomes" id="UP000267289"/>
    </source>
</evidence>
<protein>
    <submittedName>
        <fullName evidence="1">Uncharacterized protein</fullName>
    </submittedName>
</protein>
<reference evidence="1 2" key="1">
    <citation type="submission" date="2018-09" db="EMBL/GenBank/DDBJ databases">
        <authorList>
            <person name="Tagini F."/>
        </authorList>
    </citation>
    <scope>NUCLEOTIDE SEQUENCE [LARGE SCALE GENOMIC DNA]</scope>
    <source>
        <strain evidence="1 2">MK13</strain>
    </source>
</reference>